<dbReference type="PANTHER" id="PTHR14226:SF76">
    <property type="entry name" value="NTE FAMILY PROTEIN RSSA"/>
    <property type="match status" value="1"/>
</dbReference>
<feature type="domain" description="PNPLA" evidence="5">
    <location>
        <begin position="14"/>
        <end position="174"/>
    </location>
</feature>
<gene>
    <name evidence="6" type="ordered locus">Belba_1413</name>
</gene>
<feature type="active site" description="Proton acceptor" evidence="4">
    <location>
        <position position="161"/>
    </location>
</feature>
<dbReference type="STRING" id="866536.Belba_1413"/>
<dbReference type="PANTHER" id="PTHR14226">
    <property type="entry name" value="NEUROPATHY TARGET ESTERASE/SWISS CHEESE D.MELANOGASTER"/>
    <property type="match status" value="1"/>
</dbReference>
<evidence type="ECO:0000256" key="1">
    <source>
        <dbReference type="ARBA" id="ARBA00022801"/>
    </source>
</evidence>
<protein>
    <submittedName>
        <fullName evidence="6">Putative esterase of the alpha-beta hydrolase superfamily</fullName>
    </submittedName>
</protein>
<dbReference type="AlphaFoldDB" id="I3Z464"/>
<dbReference type="GO" id="GO:0016787">
    <property type="term" value="F:hydrolase activity"/>
    <property type="evidence" value="ECO:0007669"/>
    <property type="project" value="UniProtKB-UniRule"/>
</dbReference>
<dbReference type="Pfam" id="PF01734">
    <property type="entry name" value="Patatin"/>
    <property type="match status" value="1"/>
</dbReference>
<feature type="short sequence motif" description="DGA/G" evidence="4">
    <location>
        <begin position="161"/>
        <end position="163"/>
    </location>
</feature>
<name>I3Z464_BELBD</name>
<keyword evidence="2 4" id="KW-0442">Lipid degradation</keyword>
<feature type="short sequence motif" description="GXSXG" evidence="4">
    <location>
        <begin position="45"/>
        <end position="49"/>
    </location>
</feature>
<evidence type="ECO:0000256" key="2">
    <source>
        <dbReference type="ARBA" id="ARBA00022963"/>
    </source>
</evidence>
<dbReference type="KEGG" id="bbd:Belba_1413"/>
<dbReference type="eggNOG" id="COG1752">
    <property type="taxonomic scope" value="Bacteria"/>
</dbReference>
<keyword evidence="7" id="KW-1185">Reference proteome</keyword>
<keyword evidence="3 4" id="KW-0443">Lipid metabolism</keyword>
<reference evidence="7" key="1">
    <citation type="submission" date="2012-06" db="EMBL/GenBank/DDBJ databases">
        <title>The complete genome of Belliella baltica DSM 15883.</title>
        <authorList>
            <person name="Lucas S."/>
            <person name="Copeland A."/>
            <person name="Lapidus A."/>
            <person name="Goodwin L."/>
            <person name="Pitluck S."/>
            <person name="Peters L."/>
            <person name="Mikhailova N."/>
            <person name="Davenport K."/>
            <person name="Kyrpides N."/>
            <person name="Mavromatis K."/>
            <person name="Pagani I."/>
            <person name="Ivanova N."/>
            <person name="Ovchinnikova G."/>
            <person name="Zeytun A."/>
            <person name="Detter J.C."/>
            <person name="Han C."/>
            <person name="Land M."/>
            <person name="Hauser L."/>
            <person name="Markowitz V."/>
            <person name="Cheng J.-F."/>
            <person name="Hugenholtz P."/>
            <person name="Woyke T."/>
            <person name="Wu D."/>
            <person name="Tindall B."/>
            <person name="Pomrenke H."/>
            <person name="Brambilla E."/>
            <person name="Klenk H.-P."/>
            <person name="Eisen J.A."/>
        </authorList>
    </citation>
    <scope>NUCLEOTIDE SEQUENCE [LARGE SCALE GENOMIC DNA]</scope>
    <source>
        <strain evidence="7">DSM 15883 / CIP 108006 / LMG 21964 / BA134</strain>
    </source>
</reference>
<evidence type="ECO:0000256" key="3">
    <source>
        <dbReference type="ARBA" id="ARBA00023098"/>
    </source>
</evidence>
<comment type="caution">
    <text evidence="4">Lacks conserved residue(s) required for the propagation of feature annotation.</text>
</comment>
<dbReference type="InterPro" id="IPR002641">
    <property type="entry name" value="PNPLA_dom"/>
</dbReference>
<evidence type="ECO:0000313" key="6">
    <source>
        <dbReference type="EMBL" id="AFL84032.1"/>
    </source>
</evidence>
<organism evidence="6 7">
    <name type="scientific">Belliella baltica (strain DSM 15883 / CIP 108006 / LMG 21964 / BA134)</name>
    <dbReference type="NCBI Taxonomy" id="866536"/>
    <lineage>
        <taxon>Bacteria</taxon>
        <taxon>Pseudomonadati</taxon>
        <taxon>Bacteroidota</taxon>
        <taxon>Cytophagia</taxon>
        <taxon>Cytophagales</taxon>
        <taxon>Cyclobacteriaceae</taxon>
        <taxon>Belliella</taxon>
    </lineage>
</organism>
<dbReference type="GO" id="GO:0016042">
    <property type="term" value="P:lipid catabolic process"/>
    <property type="evidence" value="ECO:0007669"/>
    <property type="project" value="UniProtKB-UniRule"/>
</dbReference>
<accession>I3Z464</accession>
<proteinExistence type="predicted"/>
<keyword evidence="1 4" id="KW-0378">Hydrolase</keyword>
<dbReference type="EMBL" id="CP003281">
    <property type="protein sequence ID" value="AFL84032.1"/>
    <property type="molecule type" value="Genomic_DNA"/>
</dbReference>
<dbReference type="InterPro" id="IPR016035">
    <property type="entry name" value="Acyl_Trfase/lysoPLipase"/>
</dbReference>
<dbReference type="Proteomes" id="UP000006050">
    <property type="component" value="Chromosome"/>
</dbReference>
<dbReference type="PROSITE" id="PS51635">
    <property type="entry name" value="PNPLA"/>
    <property type="match status" value="1"/>
</dbReference>
<sequence>MYHFYTMSKKTVSLVLSSGGARGMAHIGVIEALEEAGFEIVSIAGSSAGALVGGIYAAGQLPAFKDWICNLDRIDVFSLMDFTLSSKGFIKGDKVFNEIKKIIKDCDIESLAIPFTCTAVEIPQGKEKIFDKGSLFEAIRASVSIPTVLTPARLHGKEYIDGGIINPIPLNLLPKTNRGELMIAVDLNGPKETLVKLQPKKNSPEEREGIIKIPKWVSEYHTKVSKYFNSELKEEKYKGMSSLELLNFSFDLLQDKLSSVVLDKYRVDVLIEISRIQAGTLEFHRASELIEIGKSKTIKALNNLENGSK</sequence>
<dbReference type="Gene3D" id="3.40.1090.10">
    <property type="entry name" value="Cytosolic phospholipase A2 catalytic domain"/>
    <property type="match status" value="1"/>
</dbReference>
<dbReference type="SUPFAM" id="SSF52151">
    <property type="entry name" value="FabD/lysophospholipase-like"/>
    <property type="match status" value="1"/>
</dbReference>
<evidence type="ECO:0000259" key="5">
    <source>
        <dbReference type="PROSITE" id="PS51635"/>
    </source>
</evidence>
<dbReference type="InterPro" id="IPR050301">
    <property type="entry name" value="NTE"/>
</dbReference>
<dbReference type="HOGENOM" id="CLU_047251_2_1_10"/>
<evidence type="ECO:0000313" key="7">
    <source>
        <dbReference type="Proteomes" id="UP000006050"/>
    </source>
</evidence>
<feature type="active site" description="Nucleophile" evidence="4">
    <location>
        <position position="47"/>
    </location>
</feature>
<evidence type="ECO:0000256" key="4">
    <source>
        <dbReference type="PROSITE-ProRule" id="PRU01161"/>
    </source>
</evidence>